<reference evidence="1" key="1">
    <citation type="journal article" date="2020" name="Stud. Mycol.">
        <title>101 Dothideomycetes genomes: a test case for predicting lifestyles and emergence of pathogens.</title>
        <authorList>
            <person name="Haridas S."/>
            <person name="Albert R."/>
            <person name="Binder M."/>
            <person name="Bloem J."/>
            <person name="Labutti K."/>
            <person name="Salamov A."/>
            <person name="Andreopoulos B."/>
            <person name="Baker S."/>
            <person name="Barry K."/>
            <person name="Bills G."/>
            <person name="Bluhm B."/>
            <person name="Cannon C."/>
            <person name="Castanera R."/>
            <person name="Culley D."/>
            <person name="Daum C."/>
            <person name="Ezra D."/>
            <person name="Gonzalez J."/>
            <person name="Henrissat B."/>
            <person name="Kuo A."/>
            <person name="Liang C."/>
            <person name="Lipzen A."/>
            <person name="Lutzoni F."/>
            <person name="Magnuson J."/>
            <person name="Mondo S."/>
            <person name="Nolan M."/>
            <person name="Ohm R."/>
            <person name="Pangilinan J."/>
            <person name="Park H.-J."/>
            <person name="Ramirez L."/>
            <person name="Alfaro M."/>
            <person name="Sun H."/>
            <person name="Tritt A."/>
            <person name="Yoshinaga Y."/>
            <person name="Zwiers L.-H."/>
            <person name="Turgeon B."/>
            <person name="Goodwin S."/>
            <person name="Spatafora J."/>
            <person name="Crous P."/>
            <person name="Grigoriev I."/>
        </authorList>
    </citation>
    <scope>NUCLEOTIDE SEQUENCE</scope>
    <source>
        <strain evidence="1">CBS 113818</strain>
    </source>
</reference>
<keyword evidence="2" id="KW-1185">Reference proteome</keyword>
<dbReference type="Proteomes" id="UP000799424">
    <property type="component" value="Unassembled WGS sequence"/>
</dbReference>
<organism evidence="1 2">
    <name type="scientific">Ophiobolus disseminans</name>
    <dbReference type="NCBI Taxonomy" id="1469910"/>
    <lineage>
        <taxon>Eukaryota</taxon>
        <taxon>Fungi</taxon>
        <taxon>Dikarya</taxon>
        <taxon>Ascomycota</taxon>
        <taxon>Pezizomycotina</taxon>
        <taxon>Dothideomycetes</taxon>
        <taxon>Pleosporomycetidae</taxon>
        <taxon>Pleosporales</taxon>
        <taxon>Pleosporineae</taxon>
        <taxon>Phaeosphaeriaceae</taxon>
        <taxon>Ophiobolus</taxon>
    </lineage>
</organism>
<dbReference type="AlphaFoldDB" id="A0A6A6ZHP2"/>
<evidence type="ECO:0000313" key="1">
    <source>
        <dbReference type="EMBL" id="KAF2819765.1"/>
    </source>
</evidence>
<dbReference type="OrthoDB" id="3701248at2759"/>
<sequence length="72" mass="8382">MSELSSICEKMSMESLRSDYDSPSTLYLVKDFGWPTTSPRYRGDHTQVSNPDWEHDPMSCADMKKEAMRKME</sequence>
<accession>A0A6A6ZHP2</accession>
<name>A0A6A6ZHP2_9PLEO</name>
<protein>
    <submittedName>
        <fullName evidence="1">Uncharacterized protein</fullName>
    </submittedName>
</protein>
<feature type="non-terminal residue" evidence="1">
    <location>
        <position position="72"/>
    </location>
</feature>
<proteinExistence type="predicted"/>
<evidence type="ECO:0000313" key="2">
    <source>
        <dbReference type="Proteomes" id="UP000799424"/>
    </source>
</evidence>
<gene>
    <name evidence="1" type="ORF">CC86DRAFT_254026</name>
</gene>
<dbReference type="EMBL" id="MU006243">
    <property type="protein sequence ID" value="KAF2819765.1"/>
    <property type="molecule type" value="Genomic_DNA"/>
</dbReference>